<dbReference type="EMBL" id="JAPFFI010000022">
    <property type="protein sequence ID" value="KAJ6329191.1"/>
    <property type="molecule type" value="Genomic_DNA"/>
</dbReference>
<evidence type="ECO:0000313" key="1">
    <source>
        <dbReference type="EMBL" id="KAJ6329191.1"/>
    </source>
</evidence>
<sequence>MGPEVPVSACLPPPSLSLSCLGKSFSHRTALCGSNFHFHQVQYVQNWIQRYHVLCFCHYFLLCSNN</sequence>
<evidence type="ECO:0000313" key="2">
    <source>
        <dbReference type="Proteomes" id="UP001141253"/>
    </source>
</evidence>
<accession>A0ABQ9AAR8</accession>
<reference evidence="1" key="1">
    <citation type="submission" date="2022-10" db="EMBL/GenBank/DDBJ databases">
        <authorList>
            <person name="Hyden B.L."/>
            <person name="Feng K."/>
            <person name="Yates T."/>
            <person name="Jawdy S."/>
            <person name="Smart L.B."/>
            <person name="Muchero W."/>
        </authorList>
    </citation>
    <scope>NUCLEOTIDE SEQUENCE</scope>
    <source>
        <tissue evidence="1">Shoot tip</tissue>
    </source>
</reference>
<proteinExistence type="predicted"/>
<dbReference type="Proteomes" id="UP001141253">
    <property type="component" value="Chromosome 14"/>
</dbReference>
<protein>
    <submittedName>
        <fullName evidence="1">Uncharacterized protein</fullName>
    </submittedName>
</protein>
<keyword evidence="2" id="KW-1185">Reference proteome</keyword>
<gene>
    <name evidence="1" type="ORF">OIU77_010799</name>
</gene>
<name>A0ABQ9AAR8_9ROSI</name>
<comment type="caution">
    <text evidence="1">The sequence shown here is derived from an EMBL/GenBank/DDBJ whole genome shotgun (WGS) entry which is preliminary data.</text>
</comment>
<organism evidence="1 2">
    <name type="scientific">Salix suchowensis</name>
    <dbReference type="NCBI Taxonomy" id="1278906"/>
    <lineage>
        <taxon>Eukaryota</taxon>
        <taxon>Viridiplantae</taxon>
        <taxon>Streptophyta</taxon>
        <taxon>Embryophyta</taxon>
        <taxon>Tracheophyta</taxon>
        <taxon>Spermatophyta</taxon>
        <taxon>Magnoliopsida</taxon>
        <taxon>eudicotyledons</taxon>
        <taxon>Gunneridae</taxon>
        <taxon>Pentapetalae</taxon>
        <taxon>rosids</taxon>
        <taxon>fabids</taxon>
        <taxon>Malpighiales</taxon>
        <taxon>Salicaceae</taxon>
        <taxon>Saliceae</taxon>
        <taxon>Salix</taxon>
    </lineage>
</organism>
<reference evidence="1" key="2">
    <citation type="journal article" date="2023" name="Int. J. Mol. Sci.">
        <title>De Novo Assembly and Annotation of 11 Diverse Shrub Willow (Salix) Genomes Reveals Novel Gene Organization in Sex-Linked Regions.</title>
        <authorList>
            <person name="Hyden B."/>
            <person name="Feng K."/>
            <person name="Yates T.B."/>
            <person name="Jawdy S."/>
            <person name="Cereghino C."/>
            <person name="Smart L.B."/>
            <person name="Muchero W."/>
        </authorList>
    </citation>
    <scope>NUCLEOTIDE SEQUENCE</scope>
    <source>
        <tissue evidence="1">Shoot tip</tissue>
    </source>
</reference>